<dbReference type="InterPro" id="IPR001111">
    <property type="entry name" value="TGF-b_propeptide"/>
</dbReference>
<evidence type="ECO:0000256" key="2">
    <source>
        <dbReference type="ARBA" id="ARBA00006656"/>
    </source>
</evidence>
<feature type="compositionally biased region" description="Basic and acidic residues" evidence="10">
    <location>
        <begin position="91"/>
        <end position="107"/>
    </location>
</feature>
<organism evidence="12">
    <name type="scientific">Timema douglasi</name>
    <name type="common">Walking stick</name>
    <dbReference type="NCBI Taxonomy" id="61478"/>
    <lineage>
        <taxon>Eukaryota</taxon>
        <taxon>Metazoa</taxon>
        <taxon>Ecdysozoa</taxon>
        <taxon>Arthropoda</taxon>
        <taxon>Hexapoda</taxon>
        <taxon>Insecta</taxon>
        <taxon>Pterygota</taxon>
        <taxon>Neoptera</taxon>
        <taxon>Polyneoptera</taxon>
        <taxon>Phasmatodea</taxon>
        <taxon>Timematodea</taxon>
        <taxon>Timematoidea</taxon>
        <taxon>Timematidae</taxon>
        <taxon>Timema</taxon>
    </lineage>
</organism>
<dbReference type="GO" id="GO:0005615">
    <property type="term" value="C:extracellular space"/>
    <property type="evidence" value="ECO:0007669"/>
    <property type="project" value="UniProtKB-KW"/>
</dbReference>
<dbReference type="GO" id="GO:0008083">
    <property type="term" value="F:growth factor activity"/>
    <property type="evidence" value="ECO:0007669"/>
    <property type="project" value="UniProtKB-KW"/>
</dbReference>
<keyword evidence="7" id="KW-1015">Disulfide bond</keyword>
<accession>A0A7R8VP13</accession>
<dbReference type="PROSITE" id="PS51362">
    <property type="entry name" value="TGF_BETA_2"/>
    <property type="match status" value="1"/>
</dbReference>
<evidence type="ECO:0000259" key="11">
    <source>
        <dbReference type="PROSITE" id="PS51362"/>
    </source>
</evidence>
<evidence type="ECO:0000256" key="10">
    <source>
        <dbReference type="SAM" id="MobiDB-lite"/>
    </source>
</evidence>
<dbReference type="FunFam" id="2.10.90.10:FF:000003">
    <property type="entry name" value="Bone morphogenetic protein 5"/>
    <property type="match status" value="1"/>
</dbReference>
<evidence type="ECO:0000256" key="1">
    <source>
        <dbReference type="ARBA" id="ARBA00004613"/>
    </source>
</evidence>
<dbReference type="Gene3D" id="2.10.90.10">
    <property type="entry name" value="Cystine-knot cytokines"/>
    <property type="match status" value="1"/>
</dbReference>
<dbReference type="PANTHER" id="PTHR11848:SF310">
    <property type="entry name" value="PROTEIN 60A-RELATED"/>
    <property type="match status" value="1"/>
</dbReference>
<evidence type="ECO:0000256" key="4">
    <source>
        <dbReference type="ARBA" id="ARBA00022525"/>
    </source>
</evidence>
<dbReference type="Pfam" id="PF00019">
    <property type="entry name" value="TGF_beta"/>
    <property type="match status" value="1"/>
</dbReference>
<keyword evidence="3" id="KW-0202">Cytokine</keyword>
<sequence length="229" mass="25982">MSQKELQYVDAVNTTSDNEGWLILNVTGPLTSWVAFPSSNLGLYLSVHITHRTGHEIRPEELGIVGEKGEKQKQPFMVAFFKVTGHDNVHVRRTRDTGRNRNKKADSESSYPRNPLYDSSMNWSSRSCQIQTLYVSFKDLEWQDWIIAPEGYHAFYCSGECNFPLNAHMNATNHAIVQTLVHLMNPQTVPKPCCAPTKLSSISVLYFVDDNNVVLQKYKNMVVKSCGCH</sequence>
<dbReference type="EMBL" id="OA568961">
    <property type="protein sequence ID" value="CAD7202094.1"/>
    <property type="molecule type" value="Genomic_DNA"/>
</dbReference>
<reference evidence="12" key="1">
    <citation type="submission" date="2020-11" db="EMBL/GenBank/DDBJ databases">
        <authorList>
            <person name="Tran Van P."/>
        </authorList>
    </citation>
    <scope>NUCLEOTIDE SEQUENCE</scope>
</reference>
<keyword evidence="5" id="KW-0732">Signal</keyword>
<name>A0A7R8VP13_TIMDO</name>
<evidence type="ECO:0000256" key="8">
    <source>
        <dbReference type="ARBA" id="ARBA00023180"/>
    </source>
</evidence>
<dbReference type="AlphaFoldDB" id="A0A7R8VP13"/>
<dbReference type="GO" id="GO:0005125">
    <property type="term" value="F:cytokine activity"/>
    <property type="evidence" value="ECO:0007669"/>
    <property type="project" value="UniProtKB-KW"/>
</dbReference>
<dbReference type="SMART" id="SM00204">
    <property type="entry name" value="TGFB"/>
    <property type="match status" value="1"/>
</dbReference>
<dbReference type="Pfam" id="PF00688">
    <property type="entry name" value="TGFb_propeptide"/>
    <property type="match status" value="1"/>
</dbReference>
<proteinExistence type="inferred from homology"/>
<dbReference type="CDD" id="cd13761">
    <property type="entry name" value="TGF_beta_BMP5_like"/>
    <property type="match status" value="1"/>
</dbReference>
<evidence type="ECO:0000313" key="12">
    <source>
        <dbReference type="EMBL" id="CAD7202094.1"/>
    </source>
</evidence>
<feature type="region of interest" description="Disordered" evidence="10">
    <location>
        <begin position="91"/>
        <end position="113"/>
    </location>
</feature>
<dbReference type="PANTHER" id="PTHR11848">
    <property type="entry name" value="TGF-BETA FAMILY"/>
    <property type="match status" value="1"/>
</dbReference>
<dbReference type="PROSITE" id="PS00250">
    <property type="entry name" value="TGF_BETA_1"/>
    <property type="match status" value="1"/>
</dbReference>
<evidence type="ECO:0000256" key="9">
    <source>
        <dbReference type="RuleBase" id="RU000354"/>
    </source>
</evidence>
<evidence type="ECO:0000256" key="5">
    <source>
        <dbReference type="ARBA" id="ARBA00022729"/>
    </source>
</evidence>
<keyword evidence="4" id="KW-0964">Secreted</keyword>
<dbReference type="GO" id="GO:0032502">
    <property type="term" value="P:developmental process"/>
    <property type="evidence" value="ECO:0007669"/>
    <property type="project" value="UniProtKB-ARBA"/>
</dbReference>
<protein>
    <recommendedName>
        <fullName evidence="11">TGF-beta family profile domain-containing protein</fullName>
    </recommendedName>
</protein>
<feature type="domain" description="TGF-beta family profile" evidence="11">
    <location>
        <begin position="92"/>
        <end position="229"/>
    </location>
</feature>
<evidence type="ECO:0000256" key="6">
    <source>
        <dbReference type="ARBA" id="ARBA00023030"/>
    </source>
</evidence>
<dbReference type="SUPFAM" id="SSF57501">
    <property type="entry name" value="Cystine-knot cytokines"/>
    <property type="match status" value="1"/>
</dbReference>
<keyword evidence="6 9" id="KW-0339">Growth factor</keyword>
<keyword evidence="8" id="KW-0325">Glycoprotein</keyword>
<gene>
    <name evidence="12" type="ORF">TDIB3V08_LOCUS8280</name>
</gene>
<dbReference type="InterPro" id="IPR029034">
    <property type="entry name" value="Cystine-knot_cytokine"/>
</dbReference>
<comment type="similarity">
    <text evidence="2 9">Belongs to the TGF-beta family.</text>
</comment>
<dbReference type="InterPro" id="IPR015615">
    <property type="entry name" value="TGF-beta-rel"/>
</dbReference>
<evidence type="ECO:0000256" key="3">
    <source>
        <dbReference type="ARBA" id="ARBA00022514"/>
    </source>
</evidence>
<dbReference type="InterPro" id="IPR017948">
    <property type="entry name" value="TGFb_CS"/>
</dbReference>
<evidence type="ECO:0000256" key="7">
    <source>
        <dbReference type="ARBA" id="ARBA00023157"/>
    </source>
</evidence>
<dbReference type="InterPro" id="IPR001839">
    <property type="entry name" value="TGF-b_C"/>
</dbReference>
<comment type="subcellular location">
    <subcellularLocation>
        <location evidence="1">Secreted</location>
    </subcellularLocation>
</comment>
<dbReference type="Gene3D" id="2.60.120.970">
    <property type="match status" value="1"/>
</dbReference>